<comment type="caution">
    <text evidence="2">The sequence shown here is derived from an EMBL/GenBank/DDBJ whole genome shotgun (WGS) entry which is preliminary data.</text>
</comment>
<keyword evidence="1" id="KW-0472">Membrane</keyword>
<dbReference type="RefSeq" id="WP_144335154.1">
    <property type="nucleotide sequence ID" value="NZ_VJWA01000002.1"/>
</dbReference>
<keyword evidence="1" id="KW-1133">Transmembrane helix</keyword>
<dbReference type="EMBL" id="VJWA01000002">
    <property type="protein sequence ID" value="TRW14985.1"/>
    <property type="molecule type" value="Genomic_DNA"/>
</dbReference>
<dbReference type="Proteomes" id="UP000317894">
    <property type="component" value="Unassembled WGS sequence"/>
</dbReference>
<dbReference type="AlphaFoldDB" id="A0A552U9U9"/>
<keyword evidence="3" id="KW-1185">Reference proteome</keyword>
<reference evidence="2 3" key="1">
    <citation type="submission" date="2019-07" db="EMBL/GenBank/DDBJ databases">
        <title>Novel species isolated from glacier.</title>
        <authorList>
            <person name="Liu Q."/>
            <person name="Xin Y.-H."/>
        </authorList>
    </citation>
    <scope>NUCLEOTIDE SEQUENCE [LARGE SCALE GENOMIC DNA]</scope>
    <source>
        <strain evidence="2 3">LB1R16</strain>
    </source>
</reference>
<evidence type="ECO:0000313" key="3">
    <source>
        <dbReference type="Proteomes" id="UP000317894"/>
    </source>
</evidence>
<proteinExistence type="predicted"/>
<evidence type="ECO:0000256" key="1">
    <source>
        <dbReference type="SAM" id="Phobius"/>
    </source>
</evidence>
<accession>A0A552U9U9</accession>
<organism evidence="2 3">
    <name type="scientific">Glacieibacterium frigidum</name>
    <dbReference type="NCBI Taxonomy" id="2593303"/>
    <lineage>
        <taxon>Bacteria</taxon>
        <taxon>Pseudomonadati</taxon>
        <taxon>Pseudomonadota</taxon>
        <taxon>Alphaproteobacteria</taxon>
        <taxon>Sphingomonadales</taxon>
        <taxon>Sphingosinicellaceae</taxon>
        <taxon>Glacieibacterium</taxon>
    </lineage>
</organism>
<dbReference type="OrthoDB" id="7428745at2"/>
<protein>
    <submittedName>
        <fullName evidence="2">Uncharacterized protein</fullName>
    </submittedName>
</protein>
<feature type="transmembrane region" description="Helical" evidence="1">
    <location>
        <begin position="6"/>
        <end position="28"/>
    </location>
</feature>
<name>A0A552U9U9_9SPHN</name>
<gene>
    <name evidence="2" type="ORF">FMM06_15110</name>
</gene>
<keyword evidence="1" id="KW-0812">Transmembrane</keyword>
<evidence type="ECO:0000313" key="2">
    <source>
        <dbReference type="EMBL" id="TRW14985.1"/>
    </source>
</evidence>
<sequence length="96" mass="10296">MSPDNAFAFMALSIPIIAIVGGIGSGIFKRWIKLKEKQMELAATTAGEQAAQYAAKIERLEAHVATLNRIVTDRGVHLADEIEALRGPATPPAKLN</sequence>